<dbReference type="Proteomes" id="UP000830434">
    <property type="component" value="Chromosome"/>
</dbReference>
<keyword evidence="5 7" id="KW-1133">Transmembrane helix</keyword>
<dbReference type="GO" id="GO:0022857">
    <property type="term" value="F:transmembrane transporter activity"/>
    <property type="evidence" value="ECO:0007669"/>
    <property type="project" value="InterPro"/>
</dbReference>
<dbReference type="AlphaFoldDB" id="A0A8U0IMJ7"/>
<dbReference type="InterPro" id="IPR020846">
    <property type="entry name" value="MFS_dom"/>
</dbReference>
<gene>
    <name evidence="9" type="ORF">M0R88_07110</name>
</gene>
<evidence type="ECO:0000256" key="1">
    <source>
        <dbReference type="ARBA" id="ARBA00004651"/>
    </source>
</evidence>
<feature type="transmembrane region" description="Helical" evidence="7">
    <location>
        <begin position="223"/>
        <end position="241"/>
    </location>
</feature>
<evidence type="ECO:0000259" key="8">
    <source>
        <dbReference type="PROSITE" id="PS50850"/>
    </source>
</evidence>
<dbReference type="InterPro" id="IPR036259">
    <property type="entry name" value="MFS_trans_sf"/>
</dbReference>
<sequence length="423" mass="43650">MSDLRGFDRAVFVVAAARFVNVLGSGIVYPFATLYFYGEVGIPFTLVGTGLFANSVATAAGTLVGGYLADQYGRKPVMVASMALSAPTLAAYALVTTAPAFIAVATAAGLAAGLFAPASQAMIADLTPDAERDEAYALLKVASNAGFGSGFVVGGLLYGVAHTAVFVADGATSGGVAVLLAVALPRVTDDERAETDESATDGEEDASLAATLREWGRAVTQPTILALALLNVGFAVAYAQMQSTVPVFAKLTFGLSSEQLGTLYVLNPLVIVLFQLPMVSWVRSWRRTRGLALSALFWAASFVAIVVAHGAPVLLGVGLVGAFLVLRTIGEILHAPLITALASDVGTVEERGSQLSVLEVAKRLGFGIGPVVGGAFFDYGVEALLWPALVGMCLLLGVGVLSLERRVPGAANGRGHSESERPQ</sequence>
<dbReference type="RefSeq" id="WP_248656242.1">
    <property type="nucleotide sequence ID" value="NZ_CP096658.1"/>
</dbReference>
<feature type="transmembrane region" description="Helical" evidence="7">
    <location>
        <begin position="295"/>
        <end position="326"/>
    </location>
</feature>
<evidence type="ECO:0000313" key="10">
    <source>
        <dbReference type="Proteomes" id="UP000830434"/>
    </source>
</evidence>
<organism evidence="9 10">
    <name type="scientific">Halorussus gelatinilyticus</name>
    <dbReference type="NCBI Taxonomy" id="2937524"/>
    <lineage>
        <taxon>Archaea</taxon>
        <taxon>Methanobacteriati</taxon>
        <taxon>Methanobacteriota</taxon>
        <taxon>Stenosarchaea group</taxon>
        <taxon>Halobacteria</taxon>
        <taxon>Halobacteriales</taxon>
        <taxon>Haladaptataceae</taxon>
        <taxon>Halorussus</taxon>
    </lineage>
</organism>
<name>A0A8U0IMJ7_9EURY</name>
<dbReference type="PANTHER" id="PTHR23517:SF2">
    <property type="entry name" value="MULTIDRUG RESISTANCE PROTEIN MDTH"/>
    <property type="match status" value="1"/>
</dbReference>
<dbReference type="KEGG" id="haxz:M0R88_07110"/>
<dbReference type="PANTHER" id="PTHR23517">
    <property type="entry name" value="RESISTANCE PROTEIN MDTM, PUTATIVE-RELATED-RELATED"/>
    <property type="match status" value="1"/>
</dbReference>
<keyword evidence="2" id="KW-0813">Transport</keyword>
<evidence type="ECO:0000256" key="5">
    <source>
        <dbReference type="ARBA" id="ARBA00022989"/>
    </source>
</evidence>
<proteinExistence type="predicted"/>
<reference evidence="9" key="1">
    <citation type="submission" date="2022-04" db="EMBL/GenBank/DDBJ databases">
        <title>Diverse halophilic archaea isolated from saline environments.</title>
        <authorList>
            <person name="Cui H.-L."/>
        </authorList>
    </citation>
    <scope>NUCLEOTIDE SEQUENCE</scope>
    <source>
        <strain evidence="9">XZYJT40</strain>
    </source>
</reference>
<dbReference type="Gene3D" id="1.20.1250.20">
    <property type="entry name" value="MFS general substrate transporter like domains"/>
    <property type="match status" value="1"/>
</dbReference>
<dbReference type="GeneID" id="72189611"/>
<protein>
    <submittedName>
        <fullName evidence="9">MFS transporter</fullName>
    </submittedName>
</protein>
<keyword evidence="10" id="KW-1185">Reference proteome</keyword>
<keyword evidence="6 7" id="KW-0472">Membrane</keyword>
<keyword evidence="4 7" id="KW-0812">Transmembrane</keyword>
<dbReference type="InterPro" id="IPR050171">
    <property type="entry name" value="MFS_Transporters"/>
</dbReference>
<feature type="transmembrane region" description="Helical" evidence="7">
    <location>
        <begin position="384"/>
        <end position="403"/>
    </location>
</feature>
<evidence type="ECO:0000256" key="3">
    <source>
        <dbReference type="ARBA" id="ARBA00022475"/>
    </source>
</evidence>
<feature type="domain" description="Major facilitator superfamily (MFS) profile" evidence="8">
    <location>
        <begin position="10"/>
        <end position="406"/>
    </location>
</feature>
<dbReference type="Pfam" id="PF07690">
    <property type="entry name" value="MFS_1"/>
    <property type="match status" value="1"/>
</dbReference>
<dbReference type="PROSITE" id="PS00216">
    <property type="entry name" value="SUGAR_TRANSPORT_1"/>
    <property type="match status" value="1"/>
</dbReference>
<keyword evidence="3" id="KW-1003">Cell membrane</keyword>
<dbReference type="SUPFAM" id="SSF103473">
    <property type="entry name" value="MFS general substrate transporter"/>
    <property type="match status" value="1"/>
</dbReference>
<feature type="transmembrane region" description="Helical" evidence="7">
    <location>
        <begin position="135"/>
        <end position="158"/>
    </location>
</feature>
<evidence type="ECO:0000256" key="4">
    <source>
        <dbReference type="ARBA" id="ARBA00022692"/>
    </source>
</evidence>
<feature type="transmembrane region" description="Helical" evidence="7">
    <location>
        <begin position="261"/>
        <end position="283"/>
    </location>
</feature>
<accession>A0A8U0IMJ7</accession>
<dbReference type="GO" id="GO:0005886">
    <property type="term" value="C:plasma membrane"/>
    <property type="evidence" value="ECO:0007669"/>
    <property type="project" value="UniProtKB-SubCell"/>
</dbReference>
<evidence type="ECO:0000256" key="2">
    <source>
        <dbReference type="ARBA" id="ARBA00022448"/>
    </source>
</evidence>
<evidence type="ECO:0000313" key="9">
    <source>
        <dbReference type="EMBL" id="UPW01855.1"/>
    </source>
</evidence>
<dbReference type="InterPro" id="IPR005829">
    <property type="entry name" value="Sugar_transporter_CS"/>
</dbReference>
<feature type="transmembrane region" description="Helical" evidence="7">
    <location>
        <begin position="44"/>
        <end position="69"/>
    </location>
</feature>
<evidence type="ECO:0000256" key="7">
    <source>
        <dbReference type="SAM" id="Phobius"/>
    </source>
</evidence>
<evidence type="ECO:0000256" key="6">
    <source>
        <dbReference type="ARBA" id="ARBA00023136"/>
    </source>
</evidence>
<comment type="subcellular location">
    <subcellularLocation>
        <location evidence="1">Cell membrane</location>
        <topology evidence="1">Multi-pass membrane protein</topology>
    </subcellularLocation>
</comment>
<dbReference type="EMBL" id="CP096658">
    <property type="protein sequence ID" value="UPW01855.1"/>
    <property type="molecule type" value="Genomic_DNA"/>
</dbReference>
<feature type="transmembrane region" description="Helical" evidence="7">
    <location>
        <begin position="12"/>
        <end position="32"/>
    </location>
</feature>
<dbReference type="PROSITE" id="PS50850">
    <property type="entry name" value="MFS"/>
    <property type="match status" value="1"/>
</dbReference>
<dbReference type="InterPro" id="IPR011701">
    <property type="entry name" value="MFS"/>
</dbReference>